<proteinExistence type="predicted"/>
<evidence type="ECO:0000313" key="3">
    <source>
        <dbReference type="EMBL" id="SDR54162.1"/>
    </source>
</evidence>
<protein>
    <submittedName>
        <fullName evidence="3">Low affinity Fe/Cu permease</fullName>
    </submittedName>
</protein>
<feature type="transmembrane region" description="Helical" evidence="2">
    <location>
        <begin position="73"/>
        <end position="92"/>
    </location>
</feature>
<evidence type="ECO:0000313" key="4">
    <source>
        <dbReference type="Proteomes" id="UP000183487"/>
    </source>
</evidence>
<evidence type="ECO:0000256" key="2">
    <source>
        <dbReference type="SAM" id="Phobius"/>
    </source>
</evidence>
<evidence type="ECO:0000256" key="1">
    <source>
        <dbReference type="SAM" id="MobiDB-lite"/>
    </source>
</evidence>
<dbReference type="Proteomes" id="UP000183487">
    <property type="component" value="Unassembled WGS sequence"/>
</dbReference>
<dbReference type="AlphaFoldDB" id="A0A1H1JWG5"/>
<feature type="region of interest" description="Disordered" evidence="1">
    <location>
        <begin position="147"/>
        <end position="183"/>
    </location>
</feature>
<dbReference type="EMBL" id="FNKP01000004">
    <property type="protein sequence ID" value="SDR54162.1"/>
    <property type="molecule type" value="Genomic_DNA"/>
</dbReference>
<feature type="region of interest" description="Disordered" evidence="1">
    <location>
        <begin position="1"/>
        <end position="23"/>
    </location>
</feature>
<reference evidence="4" key="1">
    <citation type="submission" date="2016-10" db="EMBL/GenBank/DDBJ databases">
        <authorList>
            <person name="Varghese N."/>
        </authorList>
    </citation>
    <scope>NUCLEOTIDE SEQUENCE [LARGE SCALE GENOMIC DNA]</scope>
    <source>
        <strain evidence="4">GAS106B</strain>
    </source>
</reference>
<keyword evidence="2" id="KW-0812">Transmembrane</keyword>
<feature type="transmembrane region" description="Helical" evidence="2">
    <location>
        <begin position="48"/>
        <end position="67"/>
    </location>
</feature>
<dbReference type="OrthoDB" id="119761at2"/>
<gene>
    <name evidence="3" type="ORF">SAMN05443245_7366</name>
</gene>
<keyword evidence="4" id="KW-1185">Reference proteome</keyword>
<name>A0A1H1JWG5_9BURK</name>
<dbReference type="Pfam" id="PF04120">
    <property type="entry name" value="Iron_permease"/>
    <property type="match status" value="1"/>
</dbReference>
<accession>A0A1H1JWG5</accession>
<dbReference type="InterPro" id="IPR007251">
    <property type="entry name" value="Iron_permease_Fet4"/>
</dbReference>
<feature type="compositionally biased region" description="Basic and acidic residues" evidence="1">
    <location>
        <begin position="161"/>
        <end position="183"/>
    </location>
</feature>
<dbReference type="RefSeq" id="WP_074773919.1">
    <property type="nucleotide sequence ID" value="NZ_FNKP01000004.1"/>
</dbReference>
<organism evidence="3 4">
    <name type="scientific">Paraburkholderia fungorum</name>
    <dbReference type="NCBI Taxonomy" id="134537"/>
    <lineage>
        <taxon>Bacteria</taxon>
        <taxon>Pseudomonadati</taxon>
        <taxon>Pseudomonadota</taxon>
        <taxon>Betaproteobacteria</taxon>
        <taxon>Burkholderiales</taxon>
        <taxon>Burkholderiaceae</taxon>
        <taxon>Paraburkholderia</taxon>
    </lineage>
</organism>
<sequence>MQHPQHQPVDRLDTVPDTSSPAYASRHPVTKAFDTFAATVTRWAGSPMAFGAAVISVLAWLTCGPVFKYSENWQLVINTGTTIVTFLMVFLIQQSQNKDSVAVHLKLNELLASNRSASNQLIGIEDASEEDLRRIASAYLRLAKKAGERNGQQDNVDNCVEEARRNTKPHEQTAQHDAAEEAK</sequence>
<keyword evidence="2" id="KW-0472">Membrane</keyword>
<dbReference type="GO" id="GO:0055085">
    <property type="term" value="P:transmembrane transport"/>
    <property type="evidence" value="ECO:0007669"/>
    <property type="project" value="InterPro"/>
</dbReference>
<keyword evidence="2" id="KW-1133">Transmembrane helix</keyword>